<dbReference type="Proteomes" id="UP000564644">
    <property type="component" value="Unassembled WGS sequence"/>
</dbReference>
<comment type="caution">
    <text evidence="3">The sequence shown here is derived from an EMBL/GenBank/DDBJ whole genome shotgun (WGS) entry which is preliminary data.</text>
</comment>
<evidence type="ECO:0000259" key="2">
    <source>
        <dbReference type="Pfam" id="PF07833"/>
    </source>
</evidence>
<dbReference type="EMBL" id="JACJVO010000065">
    <property type="protein sequence ID" value="MBB6735997.1"/>
    <property type="molecule type" value="Genomic_DNA"/>
</dbReference>
<proteinExistence type="predicted"/>
<dbReference type="Pfam" id="PF07833">
    <property type="entry name" value="Cu_amine_oxidN1"/>
    <property type="match status" value="1"/>
</dbReference>
<keyword evidence="4" id="KW-1185">Reference proteome</keyword>
<evidence type="ECO:0000313" key="3">
    <source>
        <dbReference type="EMBL" id="MBB6735997.1"/>
    </source>
</evidence>
<feature type="signal peptide" evidence="1">
    <location>
        <begin position="1"/>
        <end position="23"/>
    </location>
</feature>
<protein>
    <recommendedName>
        <fullName evidence="2">Copper amine oxidase-like N-terminal domain-containing protein</fullName>
    </recommendedName>
</protein>
<evidence type="ECO:0000256" key="1">
    <source>
        <dbReference type="SAM" id="SignalP"/>
    </source>
</evidence>
<evidence type="ECO:0000313" key="4">
    <source>
        <dbReference type="Proteomes" id="UP000564644"/>
    </source>
</evidence>
<name>A0A7X0VZX0_9BACL</name>
<dbReference type="InterPro" id="IPR012854">
    <property type="entry name" value="Cu_amine_oxidase-like_N"/>
</dbReference>
<keyword evidence="1" id="KW-0732">Signal</keyword>
<sequence length="283" mass="29522">MKKRWILAVTAAGLLGTTAAASATGLIEKVSGVIRNDVTVTVDGGSTGMKPVFINGQAYLPVRDEAEALGYEASYNAKDKQLELHKAGGEEAAEYARISGVIQKVEAADGGAVRIDAIGNGNAHWIILTADKDTVIKDSEGNAFAAGDLKAGMQLTAEYGPVVAMSYPGQSHAASITVGMQTLIREDVVKAVEKKDGGWQVQFGERTADGASEGALTLNAGKETVLLDSERQPVKWEDLAPGTKVRAYYGPIMTKSLPPQSPLHVLVVLSGTGSGPDSSAETP</sequence>
<accession>A0A7X0VZX0</accession>
<feature type="chain" id="PRO_5038983564" description="Copper amine oxidase-like N-terminal domain-containing protein" evidence="1">
    <location>
        <begin position="24"/>
        <end position="283"/>
    </location>
</feature>
<dbReference type="AlphaFoldDB" id="A0A7X0VZX0"/>
<organism evidence="3 4">
    <name type="scientific">Cohnella zeiphila</name>
    <dbReference type="NCBI Taxonomy" id="2761120"/>
    <lineage>
        <taxon>Bacteria</taxon>
        <taxon>Bacillati</taxon>
        <taxon>Bacillota</taxon>
        <taxon>Bacilli</taxon>
        <taxon>Bacillales</taxon>
        <taxon>Paenibacillaceae</taxon>
        <taxon>Cohnella</taxon>
    </lineage>
</organism>
<dbReference type="RefSeq" id="WP_185133641.1">
    <property type="nucleotide sequence ID" value="NZ_JACJVO010000065.1"/>
</dbReference>
<reference evidence="3 4" key="1">
    <citation type="submission" date="2020-08" db="EMBL/GenBank/DDBJ databases">
        <title>Cohnella phylogeny.</title>
        <authorList>
            <person name="Dunlap C."/>
        </authorList>
    </citation>
    <scope>NUCLEOTIDE SEQUENCE [LARGE SCALE GENOMIC DNA]</scope>
    <source>
        <strain evidence="3 4">CBP 2801</strain>
    </source>
</reference>
<feature type="domain" description="Copper amine oxidase-like N-terminal" evidence="2">
    <location>
        <begin position="48"/>
        <end position="87"/>
    </location>
</feature>
<gene>
    <name evidence="3" type="ORF">H7C18_34335</name>
</gene>